<name>A0A4V2S437_9ACTN</name>
<comment type="caution">
    <text evidence="1">The sequence shown here is derived from an EMBL/GenBank/DDBJ whole genome shotgun (WGS) entry which is preliminary data.</text>
</comment>
<reference evidence="1 2" key="1">
    <citation type="journal article" date="2015" name="Stand. Genomic Sci.">
        <title>Genomic Encyclopedia of Bacterial and Archaeal Type Strains, Phase III: the genomes of soil and plant-associated and newly described type strains.</title>
        <authorList>
            <person name="Whitman W.B."/>
            <person name="Woyke T."/>
            <person name="Klenk H.P."/>
            <person name="Zhou Y."/>
            <person name="Lilburn T.G."/>
            <person name="Beck B.J."/>
            <person name="De Vos P."/>
            <person name="Vandamme P."/>
            <person name="Eisen J.A."/>
            <person name="Garrity G."/>
            <person name="Hugenholtz P."/>
            <person name="Kyrpides N.C."/>
        </authorList>
    </citation>
    <scope>NUCLEOTIDE SEQUENCE [LARGE SCALE GENOMIC DNA]</scope>
    <source>
        <strain evidence="1 2">VKM Ac-2541</strain>
    </source>
</reference>
<dbReference type="Proteomes" id="UP000295573">
    <property type="component" value="Unassembled WGS sequence"/>
</dbReference>
<accession>A0A4V2S437</accession>
<gene>
    <name evidence="1" type="ORF">EV646_10629</name>
</gene>
<dbReference type="EMBL" id="SLWR01000006">
    <property type="protein sequence ID" value="TCO46790.1"/>
    <property type="molecule type" value="Genomic_DNA"/>
</dbReference>
<dbReference type="InterPro" id="IPR008761">
    <property type="entry name" value="Peptidase_S37"/>
</dbReference>
<organism evidence="1 2">
    <name type="scientific">Kribbella antiqua</name>
    <dbReference type="NCBI Taxonomy" id="2512217"/>
    <lineage>
        <taxon>Bacteria</taxon>
        <taxon>Bacillati</taxon>
        <taxon>Actinomycetota</taxon>
        <taxon>Actinomycetes</taxon>
        <taxon>Propionibacteriales</taxon>
        <taxon>Kribbellaceae</taxon>
        <taxon>Kribbella</taxon>
    </lineage>
</organism>
<proteinExistence type="predicted"/>
<dbReference type="AlphaFoldDB" id="A0A4V2S437"/>
<dbReference type="Pfam" id="PF05576">
    <property type="entry name" value="Peptidase_S37"/>
    <property type="match status" value="1"/>
</dbReference>
<evidence type="ECO:0000313" key="1">
    <source>
        <dbReference type="EMBL" id="TCO46790.1"/>
    </source>
</evidence>
<keyword evidence="2" id="KW-1185">Reference proteome</keyword>
<evidence type="ECO:0000313" key="2">
    <source>
        <dbReference type="Proteomes" id="UP000295573"/>
    </source>
</evidence>
<sequence>MLHYPEAGAAPAAVPDAIEPKHDDAAMKDIDQWVKTSATRMLFVYGENDPWSAEKFAPGPGTRDSHWYTVPAGNHNAAIAGLPAPQRTEATTLLRAWMGVSE</sequence>
<protein>
    <submittedName>
        <fullName evidence="1">PS-10 peptidase S37</fullName>
    </submittedName>
</protein>